<accession>A0ABP1H9S4</accession>
<dbReference type="Pfam" id="PF00400">
    <property type="entry name" value="WD40"/>
    <property type="match status" value="1"/>
</dbReference>
<comment type="caution">
    <text evidence="2">The sequence shown here is derived from an EMBL/GenBank/DDBJ whole genome shotgun (WGS) entry which is preliminary data.</text>
</comment>
<dbReference type="EMBL" id="CAXDID020000021">
    <property type="protein sequence ID" value="CAL5987371.1"/>
    <property type="molecule type" value="Genomic_DNA"/>
</dbReference>
<evidence type="ECO:0000256" key="1">
    <source>
        <dbReference type="PROSITE-ProRule" id="PRU00221"/>
    </source>
</evidence>
<protein>
    <submittedName>
        <fullName evidence="2">WD40-repeat-containing_domain superfamily</fullName>
    </submittedName>
</protein>
<evidence type="ECO:0000313" key="2">
    <source>
        <dbReference type="EMBL" id="CAL5987371.1"/>
    </source>
</evidence>
<dbReference type="InterPro" id="IPR015943">
    <property type="entry name" value="WD40/YVTN_repeat-like_dom_sf"/>
</dbReference>
<name>A0ABP1H9S4_9EUKA</name>
<proteinExistence type="predicted"/>
<dbReference type="PROSITE" id="PS50082">
    <property type="entry name" value="WD_REPEATS_2"/>
    <property type="match status" value="1"/>
</dbReference>
<gene>
    <name evidence="2" type="ORF">HINF_LOCUS9859</name>
</gene>
<dbReference type="SMART" id="SM00320">
    <property type="entry name" value="WD40"/>
    <property type="match status" value="2"/>
</dbReference>
<organism evidence="2 3">
    <name type="scientific">Hexamita inflata</name>
    <dbReference type="NCBI Taxonomy" id="28002"/>
    <lineage>
        <taxon>Eukaryota</taxon>
        <taxon>Metamonada</taxon>
        <taxon>Diplomonadida</taxon>
        <taxon>Hexamitidae</taxon>
        <taxon>Hexamitinae</taxon>
        <taxon>Hexamita</taxon>
    </lineage>
</organism>
<keyword evidence="1" id="KW-0853">WD repeat</keyword>
<sequence length="299" mass="33930">MNNIENITSKLQFKTNRFLNQMQHGKLQKQSIQLLQRNKQAHQQAITSLYIRPNCELVSASVDRFVRVWLPVDSVYTLKCETRLCSVPLLIDQCYIFTSDGKVYDQFTLELLFDLKLQIKQITQQYVFISQFSVYQFNSTNAPDFLFKLDVRVSHIASSTDLIAVSSSSQIYIYNKKQQTLLPPFISNNNKGVSKLLFLSPIQLISCGFDSSVIVFSVNEAKVKAELTIYVGQRIETAFIIKGDLIVSLSDGIIKFYSINELQQSRITYQKGNVVTSIIVENGSGAIGDSEGEIELFEM</sequence>
<dbReference type="SUPFAM" id="SSF50978">
    <property type="entry name" value="WD40 repeat-like"/>
    <property type="match status" value="1"/>
</dbReference>
<feature type="repeat" description="WD" evidence="1">
    <location>
        <begin position="39"/>
        <end position="69"/>
    </location>
</feature>
<dbReference type="InterPro" id="IPR001680">
    <property type="entry name" value="WD40_rpt"/>
</dbReference>
<keyword evidence="3" id="KW-1185">Reference proteome</keyword>
<dbReference type="Gene3D" id="2.130.10.10">
    <property type="entry name" value="YVTN repeat-like/Quinoprotein amine dehydrogenase"/>
    <property type="match status" value="1"/>
</dbReference>
<dbReference type="Proteomes" id="UP001642409">
    <property type="component" value="Unassembled WGS sequence"/>
</dbReference>
<dbReference type="InterPro" id="IPR036322">
    <property type="entry name" value="WD40_repeat_dom_sf"/>
</dbReference>
<reference evidence="2 3" key="1">
    <citation type="submission" date="2024-07" db="EMBL/GenBank/DDBJ databases">
        <authorList>
            <person name="Akdeniz Z."/>
        </authorList>
    </citation>
    <scope>NUCLEOTIDE SEQUENCE [LARGE SCALE GENOMIC DNA]</scope>
</reference>
<evidence type="ECO:0000313" key="3">
    <source>
        <dbReference type="Proteomes" id="UP001642409"/>
    </source>
</evidence>